<dbReference type="RefSeq" id="WP_219529492.1">
    <property type="nucleotide sequence ID" value="NZ_JAHKRM010000006.1"/>
</dbReference>
<keyword evidence="3" id="KW-1185">Reference proteome</keyword>
<protein>
    <recommendedName>
        <fullName evidence="4">PH domain-containing protein</fullName>
    </recommendedName>
</protein>
<name>A0ABW4GPT0_9ACTN</name>
<sequence>MMVGKGLRLLRIELLSVVSLLLWIARRRHGVPAGATAVPYAREQAPILLVFLFVMTVETVGIDLLLRAIDCPEWLRAVVLIGDVYGILYCLALGAACVTRPHVVTPGELRVRFGVYFYLRVPRELISSVRLSRTYNESRMVSVADGRLSVAVSSQTNVIVQLAEPIAVVRPLGGRAEATTIRFFADDPDAVLRALRQAAPAR</sequence>
<reference evidence="3" key="1">
    <citation type="journal article" date="2019" name="Int. J. Syst. Evol. Microbiol.">
        <title>The Global Catalogue of Microorganisms (GCM) 10K type strain sequencing project: providing services to taxonomists for standard genome sequencing and annotation.</title>
        <authorList>
            <consortium name="The Broad Institute Genomics Platform"/>
            <consortium name="The Broad Institute Genome Sequencing Center for Infectious Disease"/>
            <person name="Wu L."/>
            <person name="Ma J."/>
        </authorList>
    </citation>
    <scope>NUCLEOTIDE SEQUENCE [LARGE SCALE GENOMIC DNA]</scope>
    <source>
        <strain evidence="3">CGMCC 1.15399</strain>
    </source>
</reference>
<dbReference type="EMBL" id="JBHUCM010000044">
    <property type="protein sequence ID" value="MFD1544767.1"/>
    <property type="molecule type" value="Genomic_DNA"/>
</dbReference>
<feature type="transmembrane region" description="Helical" evidence="1">
    <location>
        <begin position="78"/>
        <end position="96"/>
    </location>
</feature>
<comment type="caution">
    <text evidence="2">The sequence shown here is derived from an EMBL/GenBank/DDBJ whole genome shotgun (WGS) entry which is preliminary data.</text>
</comment>
<evidence type="ECO:0000313" key="3">
    <source>
        <dbReference type="Proteomes" id="UP001597097"/>
    </source>
</evidence>
<evidence type="ECO:0000313" key="2">
    <source>
        <dbReference type="EMBL" id="MFD1544767.1"/>
    </source>
</evidence>
<dbReference type="Proteomes" id="UP001597097">
    <property type="component" value="Unassembled WGS sequence"/>
</dbReference>
<keyword evidence="1" id="KW-0812">Transmembrane</keyword>
<evidence type="ECO:0000256" key="1">
    <source>
        <dbReference type="SAM" id="Phobius"/>
    </source>
</evidence>
<organism evidence="2 3">
    <name type="scientific">Nonomuraea guangzhouensis</name>
    <dbReference type="NCBI Taxonomy" id="1291555"/>
    <lineage>
        <taxon>Bacteria</taxon>
        <taxon>Bacillati</taxon>
        <taxon>Actinomycetota</taxon>
        <taxon>Actinomycetes</taxon>
        <taxon>Streptosporangiales</taxon>
        <taxon>Streptosporangiaceae</taxon>
        <taxon>Nonomuraea</taxon>
    </lineage>
</organism>
<evidence type="ECO:0008006" key="4">
    <source>
        <dbReference type="Google" id="ProtNLM"/>
    </source>
</evidence>
<proteinExistence type="predicted"/>
<gene>
    <name evidence="2" type="ORF">ACFSJ0_47535</name>
</gene>
<accession>A0ABW4GPT0</accession>
<keyword evidence="1" id="KW-1133">Transmembrane helix</keyword>
<keyword evidence="1" id="KW-0472">Membrane</keyword>
<feature type="transmembrane region" description="Helical" evidence="1">
    <location>
        <begin position="47"/>
        <end position="66"/>
    </location>
</feature>